<sequence length="39" mass="4191">MRGFTNGVSPPFFLIKKTAGQAVSCLVSYAFLSAILLKN</sequence>
<evidence type="ECO:0000256" key="1">
    <source>
        <dbReference type="SAM" id="Phobius"/>
    </source>
</evidence>
<keyword evidence="1" id="KW-0472">Membrane</keyword>
<evidence type="ECO:0000313" key="2">
    <source>
        <dbReference type="EMBL" id="EEF66616.1"/>
    </source>
</evidence>
<comment type="caution">
    <text evidence="2">The sequence shown here is derived from an EMBL/GenBank/DDBJ whole genome shotgun (WGS) entry which is preliminary data.</text>
</comment>
<name>B9YBL3_9FIRM</name>
<gene>
    <name evidence="2" type="ORF">HOLDEFILI_03220</name>
</gene>
<reference evidence="2 3" key="2">
    <citation type="submission" date="2009-02" db="EMBL/GenBank/DDBJ databases">
        <title>Draft genome sequence of Holdemania filiformis DSM 12042.</title>
        <authorList>
            <person name="Sudarsanam P."/>
            <person name="Ley R."/>
            <person name="Guruge J."/>
            <person name="Turnbaugh P.J."/>
            <person name="Mahowald M."/>
            <person name="Liep D."/>
            <person name="Gordon J."/>
        </authorList>
    </citation>
    <scope>NUCLEOTIDE SEQUENCE [LARGE SCALE GENOMIC DNA]</scope>
    <source>
        <strain evidence="2 3">DSM 12042</strain>
    </source>
</reference>
<evidence type="ECO:0000313" key="3">
    <source>
        <dbReference type="Proteomes" id="UP000005950"/>
    </source>
</evidence>
<keyword evidence="1" id="KW-0812">Transmembrane</keyword>
<dbReference type="Proteomes" id="UP000005950">
    <property type="component" value="Unassembled WGS sequence"/>
</dbReference>
<dbReference type="EMBL" id="ACCF01000202">
    <property type="protein sequence ID" value="EEF66616.1"/>
    <property type="molecule type" value="Genomic_DNA"/>
</dbReference>
<organism evidence="2 3">
    <name type="scientific">Holdemania filiformis DSM 12042</name>
    <dbReference type="NCBI Taxonomy" id="545696"/>
    <lineage>
        <taxon>Bacteria</taxon>
        <taxon>Bacillati</taxon>
        <taxon>Bacillota</taxon>
        <taxon>Erysipelotrichia</taxon>
        <taxon>Erysipelotrichales</taxon>
        <taxon>Erysipelotrichaceae</taxon>
        <taxon>Holdemania</taxon>
    </lineage>
</organism>
<dbReference type="HOGENOM" id="CLU_3310934_0_0_9"/>
<reference evidence="2 3" key="1">
    <citation type="submission" date="2008-12" db="EMBL/GenBank/DDBJ databases">
        <authorList>
            <person name="Fulton L."/>
            <person name="Clifton S."/>
            <person name="Fulton B."/>
            <person name="Xu J."/>
            <person name="Minx P."/>
            <person name="Pepin K.H."/>
            <person name="Johnson M."/>
            <person name="Bhonagiri V."/>
            <person name="Nash W.E."/>
            <person name="Mardis E.R."/>
            <person name="Wilson R.K."/>
        </authorList>
    </citation>
    <scope>NUCLEOTIDE SEQUENCE [LARGE SCALE GENOMIC DNA]</scope>
    <source>
        <strain evidence="2 3">DSM 12042</strain>
    </source>
</reference>
<keyword evidence="1" id="KW-1133">Transmembrane helix</keyword>
<protein>
    <submittedName>
        <fullName evidence="2">Uncharacterized protein</fullName>
    </submittedName>
</protein>
<proteinExistence type="predicted"/>
<accession>B9YBL3</accession>
<dbReference type="STRING" id="545696.HOLDEFILI_03220"/>
<dbReference type="AlphaFoldDB" id="B9YBL3"/>
<feature type="transmembrane region" description="Helical" evidence="1">
    <location>
        <begin position="20"/>
        <end position="37"/>
    </location>
</feature>